<dbReference type="SUPFAM" id="SSF53822">
    <property type="entry name" value="Periplasmic binding protein-like I"/>
    <property type="match status" value="1"/>
</dbReference>
<dbReference type="InterPro" id="IPR028082">
    <property type="entry name" value="Peripla_BP_I"/>
</dbReference>
<keyword evidence="7" id="KW-1185">Reference proteome</keyword>
<dbReference type="InterPro" id="IPR001387">
    <property type="entry name" value="Cro/C1-type_HTH"/>
</dbReference>
<feature type="domain" description="HTH lacI-type" evidence="4">
    <location>
        <begin position="7"/>
        <end position="49"/>
    </location>
</feature>
<evidence type="ECO:0000256" key="1">
    <source>
        <dbReference type="ARBA" id="ARBA00023015"/>
    </source>
</evidence>
<keyword evidence="3" id="KW-0804">Transcription</keyword>
<sequence>MPPTSALTAAEIAELAGVSVATVSKVLNGRSDVGAETRRLVEGVINKHGHRRKRRPTPAAPLVEVVLNVLGGAYAMEIIAGVERAVRPHHLGVVVSGMEGAQTLSDEWIERMLARRPSGIITVFCSPTAEQRDRLSAREIPFVVVDPVAEPAGVPSVAATNWSGGLEAGRHLLALGHRRIGVVAGPEGTLASRARLDGYRAALDEAGIAFDPALVRAGQFRIDQGVTAGHDLLAGPDRPTAIFAFSDPLAVGVYKAAAELGLRIPGDLSVVGYDDTAPASWLHPALTTVHQPLAEMAGEAAAMILATARGEAPARTRVVLATELTVRASTARREN</sequence>
<dbReference type="PROSITE" id="PS50943">
    <property type="entry name" value="HTH_CROC1"/>
    <property type="match status" value="1"/>
</dbReference>
<dbReference type="InterPro" id="IPR000843">
    <property type="entry name" value="HTH_LacI"/>
</dbReference>
<dbReference type="Proteomes" id="UP000636960">
    <property type="component" value="Unassembled WGS sequence"/>
</dbReference>
<dbReference type="PANTHER" id="PTHR30146">
    <property type="entry name" value="LACI-RELATED TRANSCRIPTIONAL REPRESSOR"/>
    <property type="match status" value="1"/>
</dbReference>
<evidence type="ECO:0000256" key="2">
    <source>
        <dbReference type="ARBA" id="ARBA00023125"/>
    </source>
</evidence>
<dbReference type="CDD" id="cd01392">
    <property type="entry name" value="HTH_LacI"/>
    <property type="match status" value="1"/>
</dbReference>
<dbReference type="PANTHER" id="PTHR30146:SF153">
    <property type="entry name" value="LACTOSE OPERON REPRESSOR"/>
    <property type="match status" value="1"/>
</dbReference>
<dbReference type="SMART" id="SM00354">
    <property type="entry name" value="HTH_LACI"/>
    <property type="match status" value="1"/>
</dbReference>
<dbReference type="EMBL" id="BOMV01000057">
    <property type="protein sequence ID" value="GIE97504.1"/>
    <property type="molecule type" value="Genomic_DNA"/>
</dbReference>
<evidence type="ECO:0000313" key="6">
    <source>
        <dbReference type="EMBL" id="GIE97504.1"/>
    </source>
</evidence>
<keyword evidence="1" id="KW-0805">Transcription regulation</keyword>
<evidence type="ECO:0000259" key="4">
    <source>
        <dbReference type="PROSITE" id="PS50932"/>
    </source>
</evidence>
<proteinExistence type="predicted"/>
<dbReference type="Pfam" id="PF13377">
    <property type="entry name" value="Peripla_BP_3"/>
    <property type="match status" value="1"/>
</dbReference>
<dbReference type="PROSITE" id="PS50932">
    <property type="entry name" value="HTH_LACI_2"/>
    <property type="match status" value="1"/>
</dbReference>
<evidence type="ECO:0000259" key="5">
    <source>
        <dbReference type="PROSITE" id="PS50943"/>
    </source>
</evidence>
<keyword evidence="2" id="KW-0238">DNA-binding</keyword>
<dbReference type="Gene3D" id="3.40.50.2300">
    <property type="match status" value="2"/>
</dbReference>
<feature type="domain" description="HTH cro/C1-type" evidence="5">
    <location>
        <begin position="7"/>
        <end position="37"/>
    </location>
</feature>
<gene>
    <name evidence="6" type="primary">lacI_8</name>
    <name evidence="6" type="ORF">Ari01nite_49690</name>
</gene>
<dbReference type="GO" id="GO:0000976">
    <property type="term" value="F:transcription cis-regulatory region binding"/>
    <property type="evidence" value="ECO:0007669"/>
    <property type="project" value="TreeGrafter"/>
</dbReference>
<evidence type="ECO:0000313" key="7">
    <source>
        <dbReference type="Proteomes" id="UP000636960"/>
    </source>
</evidence>
<accession>A0A919K294</accession>
<protein>
    <submittedName>
        <fullName evidence="6">LacI family transcriptional regulator</fullName>
    </submittedName>
</protein>
<evidence type="ECO:0000256" key="3">
    <source>
        <dbReference type="ARBA" id="ARBA00023163"/>
    </source>
</evidence>
<dbReference type="Pfam" id="PF00356">
    <property type="entry name" value="LacI"/>
    <property type="match status" value="1"/>
</dbReference>
<dbReference type="InterPro" id="IPR010982">
    <property type="entry name" value="Lambda_DNA-bd_dom_sf"/>
</dbReference>
<dbReference type="RefSeq" id="WP_203784506.1">
    <property type="nucleotide sequence ID" value="NZ_BOMV01000057.1"/>
</dbReference>
<comment type="caution">
    <text evidence="6">The sequence shown here is derived from an EMBL/GenBank/DDBJ whole genome shotgun (WGS) entry which is preliminary data.</text>
</comment>
<name>A0A919K294_9ACTN</name>
<dbReference type="GO" id="GO:0003700">
    <property type="term" value="F:DNA-binding transcription factor activity"/>
    <property type="evidence" value="ECO:0007669"/>
    <property type="project" value="TreeGrafter"/>
</dbReference>
<reference evidence="6" key="1">
    <citation type="submission" date="2021-01" db="EMBL/GenBank/DDBJ databases">
        <title>Whole genome shotgun sequence of Actinoplanes rishiriensis NBRC 108556.</title>
        <authorList>
            <person name="Komaki H."/>
            <person name="Tamura T."/>
        </authorList>
    </citation>
    <scope>NUCLEOTIDE SEQUENCE</scope>
    <source>
        <strain evidence="6">NBRC 108556</strain>
    </source>
</reference>
<dbReference type="InterPro" id="IPR046335">
    <property type="entry name" value="LacI/GalR-like_sensor"/>
</dbReference>
<dbReference type="Gene3D" id="1.10.260.40">
    <property type="entry name" value="lambda repressor-like DNA-binding domains"/>
    <property type="match status" value="1"/>
</dbReference>
<organism evidence="6 7">
    <name type="scientific">Paractinoplanes rishiriensis</name>
    <dbReference type="NCBI Taxonomy" id="1050105"/>
    <lineage>
        <taxon>Bacteria</taxon>
        <taxon>Bacillati</taxon>
        <taxon>Actinomycetota</taxon>
        <taxon>Actinomycetes</taxon>
        <taxon>Micromonosporales</taxon>
        <taxon>Micromonosporaceae</taxon>
        <taxon>Paractinoplanes</taxon>
    </lineage>
</organism>
<dbReference type="SUPFAM" id="SSF47413">
    <property type="entry name" value="lambda repressor-like DNA-binding domains"/>
    <property type="match status" value="1"/>
</dbReference>
<dbReference type="AlphaFoldDB" id="A0A919K294"/>